<feature type="transmembrane region" description="Helical" evidence="1">
    <location>
        <begin position="61"/>
        <end position="78"/>
    </location>
</feature>
<evidence type="ECO:0000313" key="2">
    <source>
        <dbReference type="EMBL" id="OFD81998.1"/>
    </source>
</evidence>
<feature type="transmembrane region" description="Helical" evidence="1">
    <location>
        <begin position="215"/>
        <end position="235"/>
    </location>
</feature>
<sequence length="244" mass="29008">MQSIIKNNRKADYKICSQLFILMTESLLYNRVEFDERITLFERCWTYRLVYVYAMLRQRSVLLFLLIVNILGTIYGFIWYGNQLKETSLIFWPFVPDSPMASLFFVFVLIAFLKKKNWGLIEALAIVSLIKYGIWAVVVNGIMIYVKGPIGIMGYMLMLSHFAMAVQGVLYAPFYRIKKWHFVVAGIWTLHNDAIDYLFWQMPRYGIMHLFVEEIGYFTFWLSIAVLCITYYYCLREHRKQFSL</sequence>
<keyword evidence="1" id="KW-0472">Membrane</keyword>
<protein>
    <submittedName>
        <fullName evidence="2">Membrane protein</fullName>
    </submittedName>
</protein>
<dbReference type="Proteomes" id="UP000175706">
    <property type="component" value="Unassembled WGS sequence"/>
</dbReference>
<dbReference type="PANTHER" id="PTHR40042:SF1">
    <property type="entry name" value="DUF1405 DOMAIN-CONTAINING PROTEIN"/>
    <property type="match status" value="1"/>
</dbReference>
<reference evidence="2 3" key="1">
    <citation type="submission" date="2016-05" db="EMBL/GenBank/DDBJ databases">
        <title>Bacillus thuringiensis and Bacillus weihenstephanensis as novel biocontrol agents of wilt causing Verticillium species.</title>
        <authorList>
            <person name="Hollensteiner J."/>
            <person name="Wemheuer F."/>
            <person name="Harting R."/>
            <person name="Kolarzyk A."/>
            <person name="Diaz-Valerio S."/>
            <person name="Poehlein A."/>
            <person name="Brzuszkiewicz E."/>
            <person name="Nesemann K."/>
            <person name="Braus-Stromeyer S."/>
            <person name="Braus G."/>
            <person name="Daniel R."/>
            <person name="Liesegang H."/>
        </authorList>
    </citation>
    <scope>NUCLEOTIDE SEQUENCE [LARGE SCALE GENOMIC DNA]</scope>
    <source>
        <strain evidence="2 3">GOE8</strain>
    </source>
</reference>
<proteinExistence type="predicted"/>
<keyword evidence="1" id="KW-1133">Transmembrane helix</keyword>
<feature type="transmembrane region" description="Helical" evidence="1">
    <location>
        <begin position="152"/>
        <end position="173"/>
    </location>
</feature>
<dbReference type="AlphaFoldDB" id="A0A1E8BAG9"/>
<accession>A0A1E8BAG9</accession>
<gene>
    <name evidence="2" type="ORF">BWGOE8_15460</name>
</gene>
<feature type="transmembrane region" description="Helical" evidence="1">
    <location>
        <begin position="124"/>
        <end position="146"/>
    </location>
</feature>
<organism evidence="2 3">
    <name type="scientific">Bacillus mycoides</name>
    <dbReference type="NCBI Taxonomy" id="1405"/>
    <lineage>
        <taxon>Bacteria</taxon>
        <taxon>Bacillati</taxon>
        <taxon>Bacillota</taxon>
        <taxon>Bacilli</taxon>
        <taxon>Bacillales</taxon>
        <taxon>Bacillaceae</taxon>
        <taxon>Bacillus</taxon>
        <taxon>Bacillus cereus group</taxon>
    </lineage>
</organism>
<dbReference type="Pfam" id="PF07187">
    <property type="entry name" value="DUF1405"/>
    <property type="match status" value="1"/>
</dbReference>
<dbReference type="PATRIC" id="fig|86662.25.peg.1528"/>
<evidence type="ECO:0000313" key="3">
    <source>
        <dbReference type="Proteomes" id="UP000175706"/>
    </source>
</evidence>
<feature type="transmembrane region" description="Helical" evidence="1">
    <location>
        <begin position="90"/>
        <end position="112"/>
    </location>
</feature>
<comment type="caution">
    <text evidence="2">The sequence shown here is derived from an EMBL/GenBank/DDBJ whole genome shotgun (WGS) entry which is preliminary data.</text>
</comment>
<feature type="transmembrane region" description="Helical" evidence="1">
    <location>
        <begin position="180"/>
        <end position="200"/>
    </location>
</feature>
<dbReference type="InterPro" id="IPR009845">
    <property type="entry name" value="DUF1405"/>
</dbReference>
<name>A0A1E8BAG9_BACMY</name>
<dbReference type="EMBL" id="LXLT01000019">
    <property type="protein sequence ID" value="OFD81998.1"/>
    <property type="molecule type" value="Genomic_DNA"/>
</dbReference>
<evidence type="ECO:0000256" key="1">
    <source>
        <dbReference type="SAM" id="Phobius"/>
    </source>
</evidence>
<dbReference type="PANTHER" id="PTHR40042">
    <property type="entry name" value="HYPOTHETICAL MEMBRANE SPANNING PROTEIN"/>
    <property type="match status" value="1"/>
</dbReference>
<keyword evidence="1" id="KW-0812">Transmembrane</keyword>